<sequence length="259" mass="26820">MQVLCDVCGGAPAAVLFCTDEAALCSACDRRVHRADKRRRIPLVQPCGDDSAAAAAAPLCDVCKVTVSGASISRRGSDSELLLSADMVAFCRSGGASCSAWRTAPSCAPTATTPSTAPTTSPPSTPASSSSGPSSPPRSSTRRPPPLTTTTTTSPSPTLSPPPARPRPRLLSPAAAAASPTTSPTSARAGASTIFSWTTRRSQRHLRPATATATIRCRPWMPTSSTWWPAAGQASASAAQRWASTRPRPPLWSSRRRGA</sequence>
<dbReference type="PANTHER" id="PTHR31832:SF83">
    <property type="entry name" value="OS06G0713000 PROTEIN"/>
    <property type="match status" value="1"/>
</dbReference>
<feature type="region of interest" description="Disordered" evidence="1">
    <location>
        <begin position="109"/>
        <end position="194"/>
    </location>
</feature>
<feature type="compositionally biased region" description="Low complexity" evidence="1">
    <location>
        <begin position="228"/>
        <end position="246"/>
    </location>
</feature>
<dbReference type="PANTHER" id="PTHR31832">
    <property type="entry name" value="B-BOX ZINC FINGER PROTEIN 22"/>
    <property type="match status" value="1"/>
</dbReference>
<protein>
    <recommendedName>
        <fullName evidence="3">B box-type domain-containing protein</fullName>
    </recommendedName>
</protein>
<organism evidence="2">
    <name type="scientific">Zea mays</name>
    <name type="common">Maize</name>
    <dbReference type="NCBI Taxonomy" id="4577"/>
    <lineage>
        <taxon>Eukaryota</taxon>
        <taxon>Viridiplantae</taxon>
        <taxon>Streptophyta</taxon>
        <taxon>Embryophyta</taxon>
        <taxon>Tracheophyta</taxon>
        <taxon>Spermatophyta</taxon>
        <taxon>Magnoliopsida</taxon>
        <taxon>Liliopsida</taxon>
        <taxon>Poales</taxon>
        <taxon>Poaceae</taxon>
        <taxon>PACMAD clade</taxon>
        <taxon>Panicoideae</taxon>
        <taxon>Andropogonodae</taxon>
        <taxon>Andropogoneae</taxon>
        <taxon>Tripsacinae</taxon>
        <taxon>Zea</taxon>
    </lineage>
</organism>
<dbReference type="GeneID" id="100284380"/>
<feature type="compositionally biased region" description="Low complexity" evidence="1">
    <location>
        <begin position="126"/>
        <end position="139"/>
    </location>
</feature>
<dbReference type="AlphaFoldDB" id="C4IZZ3"/>
<feature type="region of interest" description="Disordered" evidence="1">
    <location>
        <begin position="228"/>
        <end position="259"/>
    </location>
</feature>
<name>C4IZZ3_MAIZE</name>
<proteinExistence type="evidence at transcript level"/>
<accession>C4IZZ3</accession>
<reference evidence="2" key="1">
    <citation type="journal article" date="2009" name="PLoS Genet.">
        <title>Sequencing, mapping, and analysis of 27,455 maize full-length cDNAs.</title>
        <authorList>
            <person name="Soderlund C."/>
            <person name="Descour A."/>
            <person name="Kudrna D."/>
            <person name="Bomhoff M."/>
            <person name="Boyd L."/>
            <person name="Currie J."/>
            <person name="Angelova A."/>
            <person name="Collura K."/>
            <person name="Wissotski M."/>
            <person name="Ashley E."/>
            <person name="Morrow D."/>
            <person name="Fernandes J."/>
            <person name="Walbot V."/>
            <person name="Yu Y."/>
        </authorList>
    </citation>
    <scope>NUCLEOTIDE SEQUENCE</scope>
    <source>
        <strain evidence="2">B73</strain>
    </source>
</reference>
<evidence type="ECO:0000256" key="1">
    <source>
        <dbReference type="SAM" id="MobiDB-lite"/>
    </source>
</evidence>
<feature type="compositionally biased region" description="Low complexity" evidence="1">
    <location>
        <begin position="169"/>
        <end position="193"/>
    </location>
</feature>
<evidence type="ECO:0008006" key="3">
    <source>
        <dbReference type="Google" id="ProtNLM"/>
    </source>
</evidence>
<feature type="compositionally biased region" description="Low complexity" evidence="1">
    <location>
        <begin position="109"/>
        <end position="119"/>
    </location>
</feature>
<dbReference type="InterPro" id="IPR051979">
    <property type="entry name" value="B-box_zinc_finger"/>
</dbReference>
<evidence type="ECO:0000313" key="2">
    <source>
        <dbReference type="EMBL" id="ACR34493.1"/>
    </source>
</evidence>
<dbReference type="EMBL" id="BT084140">
    <property type="protein sequence ID" value="ACR34493.1"/>
    <property type="molecule type" value="mRNA"/>
</dbReference>
<dbReference type="RefSeq" id="NP_001399783.1">
    <property type="nucleotide sequence ID" value="NM_001412854.1"/>
</dbReference>
<feature type="compositionally biased region" description="Low complexity" evidence="1">
    <location>
        <begin position="148"/>
        <end position="157"/>
    </location>
</feature>